<dbReference type="Proteomes" id="UP000252519">
    <property type="component" value="Unassembled WGS sequence"/>
</dbReference>
<proteinExistence type="predicted"/>
<keyword evidence="3" id="KW-1185">Reference proteome</keyword>
<protein>
    <submittedName>
        <fullName evidence="2">Uncharacterized protein</fullName>
    </submittedName>
</protein>
<accession>A0A368FUM9</accession>
<evidence type="ECO:0000313" key="3">
    <source>
        <dbReference type="Proteomes" id="UP000252519"/>
    </source>
</evidence>
<organism evidence="2 3">
    <name type="scientific">Ancylostoma caninum</name>
    <name type="common">Dog hookworm</name>
    <dbReference type="NCBI Taxonomy" id="29170"/>
    <lineage>
        <taxon>Eukaryota</taxon>
        <taxon>Metazoa</taxon>
        <taxon>Ecdysozoa</taxon>
        <taxon>Nematoda</taxon>
        <taxon>Chromadorea</taxon>
        <taxon>Rhabditida</taxon>
        <taxon>Rhabditina</taxon>
        <taxon>Rhabditomorpha</taxon>
        <taxon>Strongyloidea</taxon>
        <taxon>Ancylostomatidae</taxon>
        <taxon>Ancylostomatinae</taxon>
        <taxon>Ancylostoma</taxon>
    </lineage>
</organism>
<name>A0A368FUM9_ANCCA</name>
<evidence type="ECO:0000256" key="1">
    <source>
        <dbReference type="SAM" id="MobiDB-lite"/>
    </source>
</evidence>
<evidence type="ECO:0000313" key="2">
    <source>
        <dbReference type="EMBL" id="RCN35178.1"/>
    </source>
</evidence>
<dbReference type="AlphaFoldDB" id="A0A368FUM9"/>
<dbReference type="EMBL" id="JOJR01000693">
    <property type="protein sequence ID" value="RCN35178.1"/>
    <property type="molecule type" value="Genomic_DNA"/>
</dbReference>
<sequence length="100" mass="10885">MDKHTKTAPDGVTTPAEAATPEKLPTPPPSPVEDVEEHFEVKKISPDTSNKAAGDSAKHDENEFGSTNRKTVTPPPFPHHAPDPVKSNEIVCHFISKMTY</sequence>
<feature type="compositionally biased region" description="Low complexity" evidence="1">
    <location>
        <begin position="13"/>
        <end position="23"/>
    </location>
</feature>
<reference evidence="2 3" key="1">
    <citation type="submission" date="2014-10" db="EMBL/GenBank/DDBJ databases">
        <title>Draft genome of the hookworm Ancylostoma caninum.</title>
        <authorList>
            <person name="Mitreva M."/>
        </authorList>
    </citation>
    <scope>NUCLEOTIDE SEQUENCE [LARGE SCALE GENOMIC DNA]</scope>
    <source>
        <strain evidence="2 3">Baltimore</strain>
    </source>
</reference>
<gene>
    <name evidence="2" type="ORF">ANCCAN_18973</name>
</gene>
<feature type="region of interest" description="Disordered" evidence="1">
    <location>
        <begin position="1"/>
        <end position="85"/>
    </location>
</feature>
<comment type="caution">
    <text evidence="2">The sequence shown here is derived from an EMBL/GenBank/DDBJ whole genome shotgun (WGS) entry which is preliminary data.</text>
</comment>